<feature type="compositionally biased region" description="Basic and acidic residues" evidence="1">
    <location>
        <begin position="1174"/>
        <end position="1202"/>
    </location>
</feature>
<protein>
    <submittedName>
        <fullName evidence="3">AsmA family protein</fullName>
    </submittedName>
</protein>
<name>A0A9X2X8E5_9HYPH</name>
<dbReference type="Pfam" id="PF05170">
    <property type="entry name" value="AsmA"/>
    <property type="match status" value="2"/>
</dbReference>
<feature type="domain" description="AsmA" evidence="2">
    <location>
        <begin position="842"/>
        <end position="986"/>
    </location>
</feature>
<evidence type="ECO:0000313" key="3">
    <source>
        <dbReference type="EMBL" id="MCT8990850.1"/>
    </source>
</evidence>
<organism evidence="3 4">
    <name type="scientific">Chelativorans petroleitrophicus</name>
    <dbReference type="NCBI Taxonomy" id="2975484"/>
    <lineage>
        <taxon>Bacteria</taxon>
        <taxon>Pseudomonadati</taxon>
        <taxon>Pseudomonadota</taxon>
        <taxon>Alphaproteobacteria</taxon>
        <taxon>Hyphomicrobiales</taxon>
        <taxon>Phyllobacteriaceae</taxon>
        <taxon>Chelativorans</taxon>
    </lineage>
</organism>
<dbReference type="InterPro" id="IPR007844">
    <property type="entry name" value="AsmA"/>
</dbReference>
<dbReference type="InterPro" id="IPR052894">
    <property type="entry name" value="AsmA-related"/>
</dbReference>
<evidence type="ECO:0000256" key="1">
    <source>
        <dbReference type="SAM" id="MobiDB-lite"/>
    </source>
</evidence>
<gene>
    <name evidence="3" type="ORF">NYR54_11195</name>
</gene>
<evidence type="ECO:0000259" key="2">
    <source>
        <dbReference type="Pfam" id="PF05170"/>
    </source>
</evidence>
<reference evidence="3" key="1">
    <citation type="submission" date="2022-08" db="EMBL/GenBank/DDBJ databases">
        <title>Chelativorans sichuanense sp. nov., a paraffin oil-degrading bacterium isolated from a mixture of oil-based drill cuttings and paddy soil.</title>
        <authorList>
            <person name="Yu J."/>
            <person name="Liu H."/>
            <person name="Chen Q."/>
        </authorList>
    </citation>
    <scope>NUCLEOTIDE SEQUENCE</scope>
    <source>
        <strain evidence="3">SCAU 2101</strain>
    </source>
</reference>
<keyword evidence="4" id="KW-1185">Reference proteome</keyword>
<dbReference type="InterPro" id="IPR017023">
    <property type="entry name" value="UCP034039"/>
</dbReference>
<evidence type="ECO:0000313" key="4">
    <source>
        <dbReference type="Proteomes" id="UP001149009"/>
    </source>
</evidence>
<proteinExistence type="predicted"/>
<dbReference type="PANTHER" id="PTHR30441:SF4">
    <property type="entry name" value="PROTEIN ASMA"/>
    <property type="match status" value="1"/>
</dbReference>
<dbReference type="AlphaFoldDB" id="A0A9X2X8E5"/>
<sequence>MFVFIGSLVVLALTAALVAPYFIDWTSYRAAFEREAGRILGRDVRVEGTARARLLPFPSVTFTDVVVAGAAPGEPAMTVEEFSMDAELAPFLSGELLIFDMRLIRPSMNIEIGEDGRIDWAVRPSTPFDPRQVTLENLTISDGTIRIHQRASGRIVTLGDIDTRVSARSLAGPWRVDGTLTVNGIPVNLASATGTASEEGDMRVRITVQPDHYPFLLETDGQARFEGEAGLYDGTFRLLTIDAAGMGEERTIVEAGNRLSGRFALDHQRLRVDEFRFETGSPEDPYVAEGHALVELGAEPSFLIEADGAQIRLDAVEGEGGIMSGLSADERLQALTRFIAGLPKPSIPGTIAVDLPAIVAGDTTVRDIHLRARPVAEGWNIESLAATLPGRTRFEGDGLLATGEGLSFEGHMLLAVKQPSGFAAWLARDVDEAIRRLPAAGFSADVTLTDERQRFQNLELILGDARFTGAIDRQSPAGARPSLLLELNGSKLDVEGMRAFASLFVDDAGRNRLADHDVNLEIVAGPVSVEGLTAERVDTALRLREGRLEIDRLTLTGLADANISATGNLAGLGGEPTGQVDATVVAVDLAPLVELLAQRFPGNRLLTTLNRHASQYPGLLADSEIDIIASAAADGEGTPGLSVSARGLAGGTGFSLSLSSSEMPVEEGQVSIQLAARNQEAATLYALAGLPALPLGLAGAVDVEFSATGTPAEGLESMFRVRGQGLQASFTGTIKPGSEGFAAVGQAQIEAEDLEPWLAAAGVSLPGFGYGLPVELSAALDYREGVLSMRGLAGQVAGSDVSGDLKGSLRDGLPHLTGSLALGGLDFRPGIEMVLGPAAFEAGGGPWPQAPFRQDVTAPFSANVELSAGKVWIGNAATAEDARFHVRLGPEGMAISDLSAHYLGGVLEGLAELRNDAGTGLLAAQFSLNGVPLERLLPGGGLSGLADVSASVTSAGKSVDAMTAALSGSGSAALENLVISGFDRRALAPIIAEADKLGVEIDAESVAAFAPALVRRGSYPAGDIKFAFTLADGVARMAPVHLESDGARMSVEAAANLKERTVSASGSITYDAGAESVSGSEPMIRFSLRGPLGESRPVLDTDPLTRFLTQRALELEQARVEHMQAVLLERQRLRREMRYFTARAAEREAAEAARRAQEAERVRLEREAERARRAAEERERQEREAEEARRRAEEAAPARPEEQPTPGAVGPIQVPPLEAPDPDGSEIERRALPPPEPRGAEQPVPDPAAQNIGEDDSFLDIEDLTVERLLHLLKPPAVQ</sequence>
<dbReference type="Proteomes" id="UP001149009">
    <property type="component" value="Unassembled WGS sequence"/>
</dbReference>
<feature type="domain" description="AsmA" evidence="2">
    <location>
        <begin position="2"/>
        <end position="167"/>
    </location>
</feature>
<dbReference type="GO" id="GO:0090313">
    <property type="term" value="P:regulation of protein targeting to membrane"/>
    <property type="evidence" value="ECO:0007669"/>
    <property type="project" value="TreeGrafter"/>
</dbReference>
<dbReference type="EMBL" id="JAODNV010000011">
    <property type="protein sequence ID" value="MCT8990850.1"/>
    <property type="molecule type" value="Genomic_DNA"/>
</dbReference>
<dbReference type="GO" id="GO:0005886">
    <property type="term" value="C:plasma membrane"/>
    <property type="evidence" value="ECO:0007669"/>
    <property type="project" value="TreeGrafter"/>
</dbReference>
<dbReference type="PIRSF" id="PIRSF034039">
    <property type="entry name" value="UCP034039"/>
    <property type="match status" value="1"/>
</dbReference>
<accession>A0A9X2X8E5</accession>
<comment type="caution">
    <text evidence="3">The sequence shown here is derived from an EMBL/GenBank/DDBJ whole genome shotgun (WGS) entry which is preliminary data.</text>
</comment>
<feature type="region of interest" description="Disordered" evidence="1">
    <location>
        <begin position="1174"/>
        <end position="1258"/>
    </location>
</feature>
<dbReference type="PANTHER" id="PTHR30441">
    <property type="entry name" value="DUF748 DOMAIN-CONTAINING PROTEIN"/>
    <property type="match status" value="1"/>
</dbReference>